<proteinExistence type="predicted"/>
<keyword evidence="3" id="KW-1185">Reference proteome</keyword>
<accession>A0ABQ5S1E9</accession>
<gene>
    <name evidence="2" type="ORF">VaNZ11_006756</name>
</gene>
<feature type="region of interest" description="Disordered" evidence="1">
    <location>
        <begin position="354"/>
        <end position="389"/>
    </location>
</feature>
<organism evidence="2 3">
    <name type="scientific">Volvox africanus</name>
    <dbReference type="NCBI Taxonomy" id="51714"/>
    <lineage>
        <taxon>Eukaryota</taxon>
        <taxon>Viridiplantae</taxon>
        <taxon>Chlorophyta</taxon>
        <taxon>core chlorophytes</taxon>
        <taxon>Chlorophyceae</taxon>
        <taxon>CS clade</taxon>
        <taxon>Chlamydomonadales</taxon>
        <taxon>Volvocaceae</taxon>
        <taxon>Volvox</taxon>
    </lineage>
</organism>
<feature type="compositionally biased region" description="Low complexity" evidence="1">
    <location>
        <begin position="222"/>
        <end position="261"/>
    </location>
</feature>
<feature type="region of interest" description="Disordered" evidence="1">
    <location>
        <begin position="220"/>
        <end position="309"/>
    </location>
</feature>
<protein>
    <submittedName>
        <fullName evidence="2">Uncharacterized protein</fullName>
    </submittedName>
</protein>
<dbReference type="Proteomes" id="UP001165090">
    <property type="component" value="Unassembled WGS sequence"/>
</dbReference>
<feature type="region of interest" description="Disordered" evidence="1">
    <location>
        <begin position="742"/>
        <end position="783"/>
    </location>
</feature>
<dbReference type="EMBL" id="BSDZ01000016">
    <property type="protein sequence ID" value="GLI63707.1"/>
    <property type="molecule type" value="Genomic_DNA"/>
</dbReference>
<comment type="caution">
    <text evidence="2">The sequence shown here is derived from an EMBL/GenBank/DDBJ whole genome shotgun (WGS) entry which is preliminary data.</text>
</comment>
<name>A0ABQ5S1E9_9CHLO</name>
<evidence type="ECO:0000313" key="3">
    <source>
        <dbReference type="Proteomes" id="UP001165090"/>
    </source>
</evidence>
<evidence type="ECO:0000256" key="1">
    <source>
        <dbReference type="SAM" id="MobiDB-lite"/>
    </source>
</evidence>
<sequence>FTGSGGSFGPKGLHCEKSLSSSRSLPGWLLGHRHRGAHIRSDTVDVSPGLESLGAALKKTTTQQVVLQASHSYLHGQGETATSTMSSACLPPVEELRPEQWVTSDAVPAAFPRPPTGGVGAADEMMASFGSSGPVEVAAAAGTNTGLGASGAVGGGSRATSSTSLMYVTEAEAAAAAISDDNRSVRRQRREMLRQGSQPLYGRPHGVRNSFSSLSTVGALVPHQQQQQQQQQQQHPQQQQVLLSSSRQAAVATAVAPSTSRRTASKFSQRSSSTPASRSGSSRLGSSSLSNFSTSAAATSGRGRREGRRNRSCLPVAFASAALLNVFSSFRSTRSKFGRTHGCEGAGDSSIGGDASIAIGGGSVHDPSGSTGANGGSTDGGGGSGSRNAGGADMLPCRLSVGKCGLSPLSNEKRASTGSNTAGPSVSNVISTDAIAAAATSEIAAGDVAAGGRRQMAAPGGSVVEYKYNVVSVDGCSGVGVGVGFISTDDDSNNKLMRQSAACLYGARSSLNVPCYGKPSGTSSGPLGITRSSGDGSPSLQSAAIGGRGSCGSCCCDTFLPPQIVGPTIPESEEGAAGLGASGGQSCWIATAPLPSSPPLPQPAPPSRCQQNVDRAPAVETGECSGGFCTATATTGRSRGNTANVSPVARLNAIATTAAAAVIAAGSVATSWRLPGMLATSSVSAGASSARKVTSSSSVAQAAGAHHVMAGSPFLTGGGEGASAVSPRVGRTEHRVTCTTMLTGDDETDTGFGRPFPPLGGQAYENASAGNSSSTKRGGGIRSRLRSFKMHVKDLLVGTK</sequence>
<reference evidence="2 3" key="1">
    <citation type="journal article" date="2023" name="IScience">
        <title>Expanded male sex-determining region conserved during the evolution of homothallism in the green alga Volvox.</title>
        <authorList>
            <person name="Yamamoto K."/>
            <person name="Matsuzaki R."/>
            <person name="Mahakham W."/>
            <person name="Heman W."/>
            <person name="Sekimoto H."/>
            <person name="Kawachi M."/>
            <person name="Minakuchi Y."/>
            <person name="Toyoda A."/>
            <person name="Nozaki H."/>
        </authorList>
    </citation>
    <scope>NUCLEOTIDE SEQUENCE [LARGE SCALE GENOMIC DNA]</scope>
    <source>
        <strain evidence="2 3">NIES-4468</strain>
    </source>
</reference>
<feature type="compositionally biased region" description="Gly residues" evidence="1">
    <location>
        <begin position="372"/>
        <end position="385"/>
    </location>
</feature>
<feature type="non-terminal residue" evidence="2">
    <location>
        <position position="1"/>
    </location>
</feature>
<feature type="compositionally biased region" description="Low complexity" evidence="1">
    <location>
        <begin position="268"/>
        <end position="301"/>
    </location>
</feature>
<evidence type="ECO:0000313" key="2">
    <source>
        <dbReference type="EMBL" id="GLI63707.1"/>
    </source>
</evidence>